<dbReference type="Proteomes" id="UP000180254">
    <property type="component" value="Unassembled WGS sequence"/>
</dbReference>
<feature type="domain" description="NAD-dependent epimerase/dehydratase" evidence="1">
    <location>
        <begin position="5"/>
        <end position="197"/>
    </location>
</feature>
<reference evidence="2 3" key="1">
    <citation type="submission" date="2016-09" db="EMBL/GenBank/DDBJ databases">
        <title>Genome sequence of Eubacterium angustum.</title>
        <authorList>
            <person name="Poehlein A."/>
            <person name="Daniel R."/>
        </authorList>
    </citation>
    <scope>NUCLEOTIDE SEQUENCE [LARGE SCALE GENOMIC DNA]</scope>
    <source>
        <strain evidence="2 3">DSM 1989</strain>
    </source>
</reference>
<dbReference type="InterPro" id="IPR001509">
    <property type="entry name" value="Epimerase_deHydtase"/>
</dbReference>
<dbReference type="InterPro" id="IPR036291">
    <property type="entry name" value="NAD(P)-bd_dom_sf"/>
</dbReference>
<protein>
    <submittedName>
        <fullName evidence="2">UDP-glucose 4-epimerase</fullName>
        <ecNumber evidence="2">5.1.3.2</ecNumber>
    </submittedName>
</protein>
<dbReference type="OrthoDB" id="1711013at2"/>
<dbReference type="EMBL" id="MKIE01000006">
    <property type="protein sequence ID" value="OHW61892.1"/>
    <property type="molecule type" value="Genomic_DNA"/>
</dbReference>
<sequence>MKKLLITGTSSYIGNSLESWLKKSDEKYMVDKISLRGESWKDVDFSNYDSVFHVAGIVHIKETPENRDSYYKVNRDLAFEVAKKAKAEGVKQFVFLSTMSVYGLESGIIDRNTPMSPNTSYGKSKIQAEELLEDLREECFKVAVLRPPMVYGKGCKGNYPKLAKLARKIPIFPQIENSRSMVYIDHLSEFTRHLIDDERDGLFFPQNSEYVCTSEMVKLIGKHNGKKIMMTRLLNPIIRVLKTGTVEKVFGSLTYDKKMSEYGKDYQLFEFEDTIEATERGNRDES</sequence>
<dbReference type="PANTHER" id="PTHR43245:SF58">
    <property type="entry name" value="BLL5923 PROTEIN"/>
    <property type="match status" value="1"/>
</dbReference>
<organism evidence="2 3">
    <name type="scientific">Andreesenia angusta</name>
    <dbReference type="NCBI Taxonomy" id="39480"/>
    <lineage>
        <taxon>Bacteria</taxon>
        <taxon>Bacillati</taxon>
        <taxon>Bacillota</taxon>
        <taxon>Tissierellia</taxon>
        <taxon>Tissierellales</taxon>
        <taxon>Gottschalkiaceae</taxon>
        <taxon>Andreesenia</taxon>
    </lineage>
</organism>
<gene>
    <name evidence="2" type="primary">galE_1</name>
    <name evidence="2" type="ORF">EUAN_16550</name>
</gene>
<dbReference type="STRING" id="39480.EUAN_16550"/>
<dbReference type="RefSeq" id="WP_071063524.1">
    <property type="nucleotide sequence ID" value="NZ_MKIE01000006.1"/>
</dbReference>
<comment type="caution">
    <text evidence="2">The sequence shown here is derived from an EMBL/GenBank/DDBJ whole genome shotgun (WGS) entry which is preliminary data.</text>
</comment>
<accession>A0A1S1V5P7</accession>
<keyword evidence="3" id="KW-1185">Reference proteome</keyword>
<dbReference type="EC" id="5.1.3.2" evidence="2"/>
<keyword evidence="2" id="KW-0413">Isomerase</keyword>
<dbReference type="PANTHER" id="PTHR43245">
    <property type="entry name" value="BIFUNCTIONAL POLYMYXIN RESISTANCE PROTEIN ARNA"/>
    <property type="match status" value="1"/>
</dbReference>
<evidence type="ECO:0000259" key="1">
    <source>
        <dbReference type="Pfam" id="PF01370"/>
    </source>
</evidence>
<dbReference type="SUPFAM" id="SSF51735">
    <property type="entry name" value="NAD(P)-binding Rossmann-fold domains"/>
    <property type="match status" value="1"/>
</dbReference>
<name>A0A1S1V5P7_9FIRM</name>
<evidence type="ECO:0000313" key="3">
    <source>
        <dbReference type="Proteomes" id="UP000180254"/>
    </source>
</evidence>
<dbReference type="Pfam" id="PF01370">
    <property type="entry name" value="Epimerase"/>
    <property type="match status" value="1"/>
</dbReference>
<evidence type="ECO:0000313" key="2">
    <source>
        <dbReference type="EMBL" id="OHW61892.1"/>
    </source>
</evidence>
<dbReference type="GO" id="GO:0003978">
    <property type="term" value="F:UDP-glucose 4-epimerase activity"/>
    <property type="evidence" value="ECO:0007669"/>
    <property type="project" value="UniProtKB-EC"/>
</dbReference>
<dbReference type="Gene3D" id="3.40.50.720">
    <property type="entry name" value="NAD(P)-binding Rossmann-like Domain"/>
    <property type="match status" value="1"/>
</dbReference>
<proteinExistence type="predicted"/>
<dbReference type="AlphaFoldDB" id="A0A1S1V5P7"/>
<dbReference type="InterPro" id="IPR050177">
    <property type="entry name" value="Lipid_A_modif_metabolic_enz"/>
</dbReference>